<dbReference type="EMBL" id="VSRR010009935">
    <property type="protein sequence ID" value="MPC51082.1"/>
    <property type="molecule type" value="Genomic_DNA"/>
</dbReference>
<sequence length="147" mass="16956">MIACLYVTGRNDNDDDDDDDGDDSDGDIGFLEWVVKWPGLNESRGDGDEGDEEWLWLCGKGKVSRAEDMRVEWVCVTNSLFESSKLLSLLSIFLGVFFSHFFFFLLFFMLPPLVLFLLVLFLLLLPSSSSSYFFFVFLFFLLFCFLL</sequence>
<keyword evidence="1" id="KW-0472">Membrane</keyword>
<proteinExistence type="predicted"/>
<feature type="transmembrane region" description="Helical" evidence="1">
    <location>
        <begin position="86"/>
        <end position="107"/>
    </location>
</feature>
<keyword evidence="1" id="KW-1133">Transmembrane helix</keyword>
<protein>
    <recommendedName>
        <fullName evidence="4">Transmembrane protein</fullName>
    </recommendedName>
</protein>
<keyword evidence="3" id="KW-1185">Reference proteome</keyword>
<evidence type="ECO:0000313" key="2">
    <source>
        <dbReference type="EMBL" id="MPC51082.1"/>
    </source>
</evidence>
<accession>A0A5B7FWV4</accession>
<evidence type="ECO:0008006" key="4">
    <source>
        <dbReference type="Google" id="ProtNLM"/>
    </source>
</evidence>
<gene>
    <name evidence="2" type="ORF">E2C01_044919</name>
</gene>
<evidence type="ECO:0000256" key="1">
    <source>
        <dbReference type="SAM" id="Phobius"/>
    </source>
</evidence>
<feature type="transmembrane region" description="Helical" evidence="1">
    <location>
        <begin position="113"/>
        <end position="146"/>
    </location>
</feature>
<comment type="caution">
    <text evidence="2">The sequence shown here is derived from an EMBL/GenBank/DDBJ whole genome shotgun (WGS) entry which is preliminary data.</text>
</comment>
<keyword evidence="1" id="KW-0812">Transmembrane</keyword>
<dbReference type="Proteomes" id="UP000324222">
    <property type="component" value="Unassembled WGS sequence"/>
</dbReference>
<reference evidence="2 3" key="1">
    <citation type="submission" date="2019-05" db="EMBL/GenBank/DDBJ databases">
        <title>Another draft genome of Portunus trituberculatus and its Hox gene families provides insights of decapod evolution.</title>
        <authorList>
            <person name="Jeong J.-H."/>
            <person name="Song I."/>
            <person name="Kim S."/>
            <person name="Choi T."/>
            <person name="Kim D."/>
            <person name="Ryu S."/>
            <person name="Kim W."/>
        </authorList>
    </citation>
    <scope>NUCLEOTIDE SEQUENCE [LARGE SCALE GENOMIC DNA]</scope>
    <source>
        <tissue evidence="2">Muscle</tissue>
    </source>
</reference>
<evidence type="ECO:0000313" key="3">
    <source>
        <dbReference type="Proteomes" id="UP000324222"/>
    </source>
</evidence>
<organism evidence="2 3">
    <name type="scientific">Portunus trituberculatus</name>
    <name type="common">Swimming crab</name>
    <name type="synonym">Neptunus trituberculatus</name>
    <dbReference type="NCBI Taxonomy" id="210409"/>
    <lineage>
        <taxon>Eukaryota</taxon>
        <taxon>Metazoa</taxon>
        <taxon>Ecdysozoa</taxon>
        <taxon>Arthropoda</taxon>
        <taxon>Crustacea</taxon>
        <taxon>Multicrustacea</taxon>
        <taxon>Malacostraca</taxon>
        <taxon>Eumalacostraca</taxon>
        <taxon>Eucarida</taxon>
        <taxon>Decapoda</taxon>
        <taxon>Pleocyemata</taxon>
        <taxon>Brachyura</taxon>
        <taxon>Eubrachyura</taxon>
        <taxon>Portunoidea</taxon>
        <taxon>Portunidae</taxon>
        <taxon>Portuninae</taxon>
        <taxon>Portunus</taxon>
    </lineage>
</organism>
<name>A0A5B7FWV4_PORTR</name>
<dbReference type="AlphaFoldDB" id="A0A5B7FWV4"/>